<protein>
    <submittedName>
        <fullName evidence="2">Uncharacterized protein</fullName>
    </submittedName>
</protein>
<name>A0A447IRB6_9RHOB</name>
<evidence type="ECO:0000313" key="3">
    <source>
        <dbReference type="Proteomes" id="UP000270743"/>
    </source>
</evidence>
<reference evidence="2 3" key="1">
    <citation type="submission" date="2018-12" db="EMBL/GenBank/DDBJ databases">
        <authorList>
            <person name="Criscuolo A."/>
        </authorList>
    </citation>
    <scope>NUCLEOTIDE SEQUENCE [LARGE SCALE GENOMIC DNA]</scope>
    <source>
        <strain evidence="2">ACIP1116241</strain>
    </source>
</reference>
<proteinExistence type="predicted"/>
<dbReference type="EMBL" id="UZWE01000050">
    <property type="protein sequence ID" value="VDS10036.1"/>
    <property type="molecule type" value="Genomic_DNA"/>
</dbReference>
<evidence type="ECO:0000256" key="1">
    <source>
        <dbReference type="SAM" id="MobiDB-lite"/>
    </source>
</evidence>
<accession>A0A447IRB6</accession>
<organism evidence="2 3">
    <name type="scientific">Paracoccus haematequi</name>
    <dbReference type="NCBI Taxonomy" id="2491866"/>
    <lineage>
        <taxon>Bacteria</taxon>
        <taxon>Pseudomonadati</taxon>
        <taxon>Pseudomonadota</taxon>
        <taxon>Alphaproteobacteria</taxon>
        <taxon>Rhodobacterales</taxon>
        <taxon>Paracoccaceae</taxon>
        <taxon>Paracoccus</taxon>
    </lineage>
</organism>
<evidence type="ECO:0000313" key="2">
    <source>
        <dbReference type="EMBL" id="VDS10036.1"/>
    </source>
</evidence>
<dbReference type="AlphaFoldDB" id="A0A447IRB6"/>
<sequence>MNEWARQHQDIKRVTEADRQRMVDAGEMPSGYQYREKMPGQDWDGGWAIRRTERGGFEGHRLAKSRPKLGDLREWLPGRATQTETFDIANLEHVQVSEVEDVATGVISSAVVLGGLRPHAHHPGAWNLMSHPTATLNGTFSSIVIPHPVKLSEMLISAAKRADITGGASAGDDEEGVSPPIITDTPEGGDMGQEVVRDDGFKVKEGITAAEALASPIASVLKDEAEDKAGFSVSGTAICDHAGMTALSEHLNSIAGNPDHRMEFAGIRWAGMLQHGASPATVQLTVPGHTIPAYKADGSPDPAGSIVIQGHNGATVTSISALPHPVTWVAGNEENEVDNPPERAVVDLLVVASYNKTAKKWDRILVATRRS</sequence>
<dbReference type="RefSeq" id="WP_126155642.1">
    <property type="nucleotide sequence ID" value="NZ_UZWE01000050.1"/>
</dbReference>
<dbReference type="Proteomes" id="UP000270743">
    <property type="component" value="Unassembled WGS sequence"/>
</dbReference>
<gene>
    <name evidence="2" type="ORF">PARHAE_03247</name>
</gene>
<keyword evidence="3" id="KW-1185">Reference proteome</keyword>
<feature type="region of interest" description="Disordered" evidence="1">
    <location>
        <begin position="166"/>
        <end position="190"/>
    </location>
</feature>